<dbReference type="PRINTS" id="PR00866">
    <property type="entry name" value="RNADNAPOLMS"/>
</dbReference>
<keyword evidence="5" id="KW-0460">Magnesium</keyword>
<evidence type="ECO:0000256" key="5">
    <source>
        <dbReference type="ARBA" id="ARBA00022842"/>
    </source>
</evidence>
<dbReference type="InterPro" id="IPR000477">
    <property type="entry name" value="RT_dom"/>
</dbReference>
<evidence type="ECO:0000256" key="3">
    <source>
        <dbReference type="ARBA" id="ARBA00022695"/>
    </source>
</evidence>
<evidence type="ECO:0000256" key="8">
    <source>
        <dbReference type="ARBA" id="ARBA00034120"/>
    </source>
</evidence>
<dbReference type="EMBL" id="FNJI01000013">
    <property type="protein sequence ID" value="SDP22969.1"/>
    <property type="molecule type" value="Genomic_DNA"/>
</dbReference>
<organism evidence="11 12">
    <name type="scientific">Desulforhopalus singaporensis</name>
    <dbReference type="NCBI Taxonomy" id="91360"/>
    <lineage>
        <taxon>Bacteria</taxon>
        <taxon>Pseudomonadati</taxon>
        <taxon>Thermodesulfobacteriota</taxon>
        <taxon>Desulfobulbia</taxon>
        <taxon>Desulfobulbales</taxon>
        <taxon>Desulfocapsaceae</taxon>
        <taxon>Desulforhopalus</taxon>
    </lineage>
</organism>
<evidence type="ECO:0000313" key="12">
    <source>
        <dbReference type="Proteomes" id="UP000199073"/>
    </source>
</evidence>
<dbReference type="InterPro" id="IPR043502">
    <property type="entry name" value="DNA/RNA_pol_sf"/>
</dbReference>
<evidence type="ECO:0000256" key="9">
    <source>
        <dbReference type="ARBA" id="ARBA00048173"/>
    </source>
</evidence>
<evidence type="ECO:0000256" key="2">
    <source>
        <dbReference type="ARBA" id="ARBA00022679"/>
    </source>
</evidence>
<dbReference type="InterPro" id="IPR053543">
    <property type="entry name" value="Bacterial_RT"/>
</dbReference>
<proteinExistence type="inferred from homology"/>
<evidence type="ECO:0000313" key="11">
    <source>
        <dbReference type="EMBL" id="SDP22969.1"/>
    </source>
</evidence>
<evidence type="ECO:0000259" key="10">
    <source>
        <dbReference type="PROSITE" id="PS50878"/>
    </source>
</evidence>
<reference evidence="11 12" key="1">
    <citation type="submission" date="2016-10" db="EMBL/GenBank/DDBJ databases">
        <authorList>
            <person name="de Groot N.N."/>
        </authorList>
    </citation>
    <scope>NUCLEOTIDE SEQUENCE [LARGE SCALE GENOMIC DNA]</scope>
    <source>
        <strain evidence="11 12">DSM 12130</strain>
    </source>
</reference>
<dbReference type="OrthoDB" id="7055795at2"/>
<keyword evidence="12" id="KW-1185">Reference proteome</keyword>
<dbReference type="GO" id="GO:0051607">
    <property type="term" value="P:defense response to virus"/>
    <property type="evidence" value="ECO:0007669"/>
    <property type="project" value="UniProtKB-KW"/>
</dbReference>
<evidence type="ECO:0000256" key="7">
    <source>
        <dbReference type="ARBA" id="ARBA00023118"/>
    </source>
</evidence>
<dbReference type="GO" id="GO:0003964">
    <property type="term" value="F:RNA-directed DNA polymerase activity"/>
    <property type="evidence" value="ECO:0007669"/>
    <property type="project" value="UniProtKB-KW"/>
</dbReference>
<dbReference type="CDD" id="cd03487">
    <property type="entry name" value="RT_Bac_retron_II"/>
    <property type="match status" value="1"/>
</dbReference>
<keyword evidence="3" id="KW-0548">Nucleotidyltransferase</keyword>
<dbReference type="GO" id="GO:0003723">
    <property type="term" value="F:RNA binding"/>
    <property type="evidence" value="ECO:0007669"/>
    <property type="project" value="InterPro"/>
</dbReference>
<keyword evidence="7" id="KW-0051">Antiviral defense</keyword>
<dbReference type="RefSeq" id="WP_092222659.1">
    <property type="nucleotide sequence ID" value="NZ_FNJI01000013.1"/>
</dbReference>
<dbReference type="AlphaFoldDB" id="A0A1H0R1E0"/>
<evidence type="ECO:0000256" key="6">
    <source>
        <dbReference type="ARBA" id="ARBA00022918"/>
    </source>
</evidence>
<dbReference type="SUPFAM" id="SSF56672">
    <property type="entry name" value="DNA/RNA polymerases"/>
    <property type="match status" value="1"/>
</dbReference>
<dbReference type="PROSITE" id="PS50878">
    <property type="entry name" value="RT_POL"/>
    <property type="match status" value="1"/>
</dbReference>
<dbReference type="EC" id="2.7.7.49" evidence="1"/>
<dbReference type="InterPro" id="IPR051083">
    <property type="entry name" value="GrpII_Intron_Splice-Mob/Def"/>
</dbReference>
<dbReference type="InterPro" id="IPR000123">
    <property type="entry name" value="Reverse_transcriptase_msDNA"/>
</dbReference>
<evidence type="ECO:0000256" key="1">
    <source>
        <dbReference type="ARBA" id="ARBA00012493"/>
    </source>
</evidence>
<comment type="similarity">
    <text evidence="8">Belongs to the bacterial reverse transcriptase family.</text>
</comment>
<gene>
    <name evidence="11" type="ORF">SAMN05660330_02159</name>
</gene>
<keyword evidence="2" id="KW-0808">Transferase</keyword>
<keyword evidence="6 11" id="KW-0695">RNA-directed DNA polymerase</keyword>
<evidence type="ECO:0000256" key="4">
    <source>
        <dbReference type="ARBA" id="ARBA00022723"/>
    </source>
</evidence>
<dbReference type="Pfam" id="PF00078">
    <property type="entry name" value="RVT_1"/>
    <property type="match status" value="1"/>
</dbReference>
<dbReference type="PANTHER" id="PTHR34047">
    <property type="entry name" value="NUCLEAR INTRON MATURASE 1, MITOCHONDRIAL-RELATED"/>
    <property type="match status" value="1"/>
</dbReference>
<dbReference type="Proteomes" id="UP000199073">
    <property type="component" value="Unassembled WGS sequence"/>
</dbReference>
<protein>
    <recommendedName>
        <fullName evidence="1">RNA-directed DNA polymerase</fullName>
        <ecNumber evidence="1">2.7.7.49</ecNumber>
    </recommendedName>
</protein>
<sequence>MSNLERLQLATTLSDLADILGYKPSALSYIVYKIPSTSKYTTFDIPKKSGGTRLINAPDERLKRLQKSLAKLLMKCEIEINDKLNHKNNISHGFKKKFSIITNAIPHKSKRHVFNVDLKDFFPSINFGRVRGFFIKNKHFQLCDKIATIIAQIACHDNSLPQGSPCSPVISNLVGHLLDIRMVNLAKRAKVTYTRYADDLTFSTNKKEFPCLIAYKKSGSDSEWLPSKKLTKEIDKVGFTLNSDKISMQYKTSRQIATGLVVNKKVNVKREYYKKTRAMCHSLFRNDEYYFETLDPATKTIVKSPGNFKQLEGYLSFTYQVRSSNKLRKDKQNQKKNFIGNIKKFNGTSNTAKIYRDFLFYKHCFALEKPLIICEGKTDRIYLQCALKKLASAYPTLIDTTPAVSYLITFLNKTKNFLNVCNLADGTSGLEGIMDRYEKQMGYYHGTGQKHPVIILVDDDKGAKEIKKKIIKKNGKVEPYQKYTDNLYVVFIPRVSSKNTAIEDLFDPSVLATVIDGKTFNKENDIDRDKEYSKQVFAHKVVKANQDSINFDNFRGVFDLFLDVISDYA</sequence>
<comment type="catalytic activity">
    <reaction evidence="9">
        <text>DNA(n) + a 2'-deoxyribonucleoside 5'-triphosphate = DNA(n+1) + diphosphate</text>
        <dbReference type="Rhea" id="RHEA:22508"/>
        <dbReference type="Rhea" id="RHEA-COMP:17339"/>
        <dbReference type="Rhea" id="RHEA-COMP:17340"/>
        <dbReference type="ChEBI" id="CHEBI:33019"/>
        <dbReference type="ChEBI" id="CHEBI:61560"/>
        <dbReference type="ChEBI" id="CHEBI:173112"/>
        <dbReference type="EC" id="2.7.7.49"/>
    </reaction>
</comment>
<dbReference type="PANTHER" id="PTHR34047:SF7">
    <property type="entry name" value="RNA-DIRECTED DNA POLYMERASE"/>
    <property type="match status" value="1"/>
</dbReference>
<keyword evidence="4" id="KW-0479">Metal-binding</keyword>
<dbReference type="STRING" id="91360.SAMN05660330_02159"/>
<accession>A0A1H0R1E0</accession>
<dbReference type="NCBIfam" id="NF038237">
    <property type="entry name" value="retron_Ec67_fus"/>
    <property type="match status" value="1"/>
</dbReference>
<dbReference type="GO" id="GO:0046872">
    <property type="term" value="F:metal ion binding"/>
    <property type="evidence" value="ECO:0007669"/>
    <property type="project" value="UniProtKB-KW"/>
</dbReference>
<feature type="domain" description="Reverse transcriptase" evidence="10">
    <location>
        <begin position="26"/>
        <end position="262"/>
    </location>
</feature>
<name>A0A1H0R1E0_9BACT</name>